<protein>
    <submittedName>
        <fullName evidence="1">Uncharacterized protein</fullName>
    </submittedName>
</protein>
<sequence length="63" mass="6836">MCGDIRCNRIFLRPVRGCLMKAFCTVVRNPLLPEPVASVRSGKLARMTLLSVLVASSASCVDI</sequence>
<dbReference type="EMBL" id="BT036249">
    <property type="protein sequence ID" value="ACF81254.1"/>
    <property type="molecule type" value="mRNA"/>
</dbReference>
<reference evidence="1" key="1">
    <citation type="journal article" date="2009" name="PLoS Genet.">
        <title>Sequencing, mapping, and analysis of 27,455 maize full-length cDNAs.</title>
        <authorList>
            <person name="Soderlund C."/>
            <person name="Descour A."/>
            <person name="Kudrna D."/>
            <person name="Bomhoff M."/>
            <person name="Boyd L."/>
            <person name="Currie J."/>
            <person name="Angelova A."/>
            <person name="Collura K."/>
            <person name="Wissotski M."/>
            <person name="Ashley E."/>
            <person name="Morrow D."/>
            <person name="Fernandes J."/>
            <person name="Walbot V."/>
            <person name="Yu Y."/>
        </authorList>
    </citation>
    <scope>NUCLEOTIDE SEQUENCE</scope>
    <source>
        <strain evidence="1">B73</strain>
    </source>
</reference>
<proteinExistence type="evidence at transcript level"/>
<name>B4FGL1_MAIZE</name>
<organism evidence="1">
    <name type="scientific">Zea mays</name>
    <name type="common">Maize</name>
    <dbReference type="NCBI Taxonomy" id="4577"/>
    <lineage>
        <taxon>Eukaryota</taxon>
        <taxon>Viridiplantae</taxon>
        <taxon>Streptophyta</taxon>
        <taxon>Embryophyta</taxon>
        <taxon>Tracheophyta</taxon>
        <taxon>Spermatophyta</taxon>
        <taxon>Magnoliopsida</taxon>
        <taxon>Liliopsida</taxon>
        <taxon>Poales</taxon>
        <taxon>Poaceae</taxon>
        <taxon>PACMAD clade</taxon>
        <taxon>Panicoideae</taxon>
        <taxon>Andropogonodae</taxon>
        <taxon>Andropogoneae</taxon>
        <taxon>Tripsacinae</taxon>
        <taxon>Zea</taxon>
    </lineage>
</organism>
<evidence type="ECO:0000313" key="1">
    <source>
        <dbReference type="EMBL" id="ACF81254.1"/>
    </source>
</evidence>
<dbReference type="AlphaFoldDB" id="B4FGL1"/>
<accession>B4FGL1</accession>